<dbReference type="RefSeq" id="WP_378100869.1">
    <property type="nucleotide sequence ID" value="NZ_JBHSEP010000023.1"/>
</dbReference>
<name>A0ABV9FJD6_9BACL</name>
<evidence type="ECO:0000313" key="2">
    <source>
        <dbReference type="Proteomes" id="UP001596028"/>
    </source>
</evidence>
<evidence type="ECO:0008006" key="3">
    <source>
        <dbReference type="Google" id="ProtNLM"/>
    </source>
</evidence>
<accession>A0ABV9FJD6</accession>
<proteinExistence type="predicted"/>
<dbReference type="EMBL" id="JBHSEP010000023">
    <property type="protein sequence ID" value="MFC4601148.1"/>
    <property type="molecule type" value="Genomic_DNA"/>
</dbReference>
<evidence type="ECO:0000313" key="1">
    <source>
        <dbReference type="EMBL" id="MFC4601148.1"/>
    </source>
</evidence>
<gene>
    <name evidence="1" type="ORF">ACFO3S_23095</name>
</gene>
<comment type="caution">
    <text evidence="1">The sequence shown here is derived from an EMBL/GenBank/DDBJ whole genome shotgun (WGS) entry which is preliminary data.</text>
</comment>
<reference evidence="2" key="1">
    <citation type="journal article" date="2019" name="Int. J. Syst. Evol. Microbiol.">
        <title>The Global Catalogue of Microorganisms (GCM) 10K type strain sequencing project: providing services to taxonomists for standard genome sequencing and annotation.</title>
        <authorList>
            <consortium name="The Broad Institute Genomics Platform"/>
            <consortium name="The Broad Institute Genome Sequencing Center for Infectious Disease"/>
            <person name="Wu L."/>
            <person name="Ma J."/>
        </authorList>
    </citation>
    <scope>NUCLEOTIDE SEQUENCE [LARGE SCALE GENOMIC DNA]</scope>
    <source>
        <strain evidence="2">CCUG 49571</strain>
    </source>
</reference>
<organism evidence="1 2">
    <name type="scientific">Cohnella hongkongensis</name>
    <dbReference type="NCBI Taxonomy" id="178337"/>
    <lineage>
        <taxon>Bacteria</taxon>
        <taxon>Bacillati</taxon>
        <taxon>Bacillota</taxon>
        <taxon>Bacilli</taxon>
        <taxon>Bacillales</taxon>
        <taxon>Paenibacillaceae</taxon>
        <taxon>Cohnella</taxon>
    </lineage>
</organism>
<dbReference type="Proteomes" id="UP001596028">
    <property type="component" value="Unassembled WGS sequence"/>
</dbReference>
<sequence>MEKVNSLEDLMENISNMSRDNSVYQFQIPGKGKFTLVLQEEEQRSIQADVEASPELKAMIEQSRKEFKLGKAMSTSELLNSLSPEDFRS</sequence>
<protein>
    <recommendedName>
        <fullName evidence="3">Prevent-host-death protein</fullName>
    </recommendedName>
</protein>
<keyword evidence="2" id="KW-1185">Reference proteome</keyword>